<name>A0ABU8MQ79_9PSEU</name>
<feature type="region of interest" description="Disordered" evidence="1">
    <location>
        <begin position="184"/>
        <end position="204"/>
    </location>
</feature>
<dbReference type="EMBL" id="JBBEGN010000007">
    <property type="protein sequence ID" value="MEJ2869159.1"/>
    <property type="molecule type" value="Genomic_DNA"/>
</dbReference>
<evidence type="ECO:0000313" key="2">
    <source>
        <dbReference type="EMBL" id="MEJ2869159.1"/>
    </source>
</evidence>
<dbReference type="RefSeq" id="WP_337695741.1">
    <property type="nucleotide sequence ID" value="NZ_JBBEGN010000007.1"/>
</dbReference>
<evidence type="ECO:0000313" key="3">
    <source>
        <dbReference type="Proteomes" id="UP001385809"/>
    </source>
</evidence>
<reference evidence="2 3" key="1">
    <citation type="submission" date="2024-03" db="EMBL/GenBank/DDBJ databases">
        <title>Actinomycetospora sp. OC33-EN08, a novel actinomycete isolated from wild orchid (Aerides multiflora).</title>
        <authorList>
            <person name="Suriyachadkun C."/>
        </authorList>
    </citation>
    <scope>NUCLEOTIDE SEQUENCE [LARGE SCALE GENOMIC DNA]</scope>
    <source>
        <strain evidence="2 3">OC33-EN08</strain>
    </source>
</reference>
<evidence type="ECO:0000256" key="1">
    <source>
        <dbReference type="SAM" id="MobiDB-lite"/>
    </source>
</evidence>
<comment type="caution">
    <text evidence="2">The sequence shown here is derived from an EMBL/GenBank/DDBJ whole genome shotgun (WGS) entry which is preliminary data.</text>
</comment>
<dbReference type="Proteomes" id="UP001385809">
    <property type="component" value="Unassembled WGS sequence"/>
</dbReference>
<organism evidence="2 3">
    <name type="scientific">Actinomycetospora aurantiaca</name>
    <dbReference type="NCBI Taxonomy" id="3129233"/>
    <lineage>
        <taxon>Bacteria</taxon>
        <taxon>Bacillati</taxon>
        <taxon>Actinomycetota</taxon>
        <taxon>Actinomycetes</taxon>
        <taxon>Pseudonocardiales</taxon>
        <taxon>Pseudonocardiaceae</taxon>
        <taxon>Actinomycetospora</taxon>
    </lineage>
</organism>
<accession>A0ABU8MQ79</accession>
<sequence>MTATARPTRPPRPIVGPSRFPLSLPGWDGVTLTARIHPAATGLLQRTRRGDVVRLVLAIADHEVRRAYVGADRWHTDERGGVEARGTVGRPPGQPLCSPGSLEVLGRSWALSEGADVRPGTRLEVAGLLYVAGGTSLRGEPARPWVVRALRRHVPQGDRVVGVPIRELPDDGPDEDGRAFFAVDLADPADPADPADGASPGRMA</sequence>
<proteinExistence type="predicted"/>
<gene>
    <name evidence="2" type="ORF">WCD74_15400</name>
</gene>
<keyword evidence="3" id="KW-1185">Reference proteome</keyword>
<protein>
    <submittedName>
        <fullName evidence="2">Uncharacterized protein</fullName>
    </submittedName>
</protein>